<organism evidence="1 2">
    <name type="scientific">Methanobrevibacter oralis</name>
    <dbReference type="NCBI Taxonomy" id="66851"/>
    <lineage>
        <taxon>Archaea</taxon>
        <taxon>Methanobacteriati</taxon>
        <taxon>Methanobacteriota</taxon>
        <taxon>Methanomada group</taxon>
        <taxon>Methanobacteria</taxon>
        <taxon>Methanobacteriales</taxon>
        <taxon>Methanobacteriaceae</taxon>
        <taxon>Methanobrevibacter</taxon>
    </lineage>
</organism>
<comment type="caution">
    <text evidence="1">The sequence shown here is derived from an EMBL/GenBank/DDBJ whole genome shotgun (WGS) entry which is preliminary data.</text>
</comment>
<dbReference type="EMBL" id="LWMU01000103">
    <property type="protein sequence ID" value="KZX10853.1"/>
    <property type="molecule type" value="Genomic_DNA"/>
</dbReference>
<dbReference type="AlphaFoldDB" id="A0A165ZL45"/>
<dbReference type="OrthoDB" id="78026at2157"/>
<proteinExistence type="predicted"/>
<sequence length="109" mass="12582">MADINEVAEKKLKSRVRKIKKCIKSDEEKEKFFSQLGASVEIFFPNKKPEELSDSLVFWTTPEGKITYAEYSYEEPDNEEFVSIPVSEKDLKAFAEAFNGFKLELDDSD</sequence>
<gene>
    <name evidence="1" type="ORF">MBORA_16900</name>
</gene>
<name>A0A165ZL45_METOA</name>
<dbReference type="PATRIC" id="fig|66851.6.peg.1843"/>
<accession>A0A165ZL45</accession>
<dbReference type="RefSeq" id="WP_063720539.1">
    <property type="nucleotide sequence ID" value="NZ_CAJVUI010000007.1"/>
</dbReference>
<protein>
    <submittedName>
        <fullName evidence="1">Uncharacterized protein</fullName>
    </submittedName>
</protein>
<reference evidence="2" key="1">
    <citation type="journal article" date="2016" name="Genome Announc.">
        <title>Draft Genome Sequences of Methanobrevibacter curvatus DSM11111, Methanobrevibacter cuticularis DSM11139, Methanobrevibacter filiformis DSM11501, and Methanobrevibacter oralis DSM7256.</title>
        <authorList>
            <person name="Poehlein A."/>
            <person name="Seedorf H."/>
        </authorList>
    </citation>
    <scope>NUCLEOTIDE SEQUENCE [LARGE SCALE GENOMIC DNA]</scope>
    <source>
        <strain evidence="2">DSM 7256 / JCM 30027 / ZR</strain>
    </source>
</reference>
<dbReference type="Proteomes" id="UP000077428">
    <property type="component" value="Unassembled WGS sequence"/>
</dbReference>
<keyword evidence="2" id="KW-1185">Reference proteome</keyword>
<evidence type="ECO:0000313" key="2">
    <source>
        <dbReference type="Proteomes" id="UP000077428"/>
    </source>
</evidence>
<evidence type="ECO:0000313" key="1">
    <source>
        <dbReference type="EMBL" id="KZX10853.1"/>
    </source>
</evidence>